<protein>
    <submittedName>
        <fullName evidence="8">Carbohydrate esterase family 4 protein</fullName>
    </submittedName>
</protein>
<name>A0A8H4EJM4_GIGMA</name>
<evidence type="ECO:0000259" key="7">
    <source>
        <dbReference type="PROSITE" id="PS51677"/>
    </source>
</evidence>
<dbReference type="EMBL" id="WTPW01000579">
    <property type="protein sequence ID" value="KAF0497412.1"/>
    <property type="molecule type" value="Genomic_DNA"/>
</dbReference>
<evidence type="ECO:0000313" key="8">
    <source>
        <dbReference type="EMBL" id="KAF0497412.1"/>
    </source>
</evidence>
<proteinExistence type="predicted"/>
<reference evidence="8 9" key="1">
    <citation type="journal article" date="2019" name="Environ. Microbiol.">
        <title>At the nexus of three kingdoms: the genome of the mycorrhizal fungus Gigaspora margarita provides insights into plant, endobacterial and fungal interactions.</title>
        <authorList>
            <person name="Venice F."/>
            <person name="Ghignone S."/>
            <person name="Salvioli di Fossalunga A."/>
            <person name="Amselem J."/>
            <person name="Novero M."/>
            <person name="Xianan X."/>
            <person name="Sedzielewska Toro K."/>
            <person name="Morin E."/>
            <person name="Lipzen A."/>
            <person name="Grigoriev I.V."/>
            <person name="Henrissat B."/>
            <person name="Martin F.M."/>
            <person name="Bonfante P."/>
        </authorList>
    </citation>
    <scope>NUCLEOTIDE SEQUENCE [LARGE SCALE GENOMIC DNA]</scope>
    <source>
        <strain evidence="8 9">BEG34</strain>
    </source>
</reference>
<gene>
    <name evidence="8" type="ORF">F8M41_020706</name>
</gene>
<keyword evidence="2" id="KW-0479">Metal-binding</keyword>
<dbReference type="Gene3D" id="3.20.20.370">
    <property type="entry name" value="Glycoside hydrolase/deacetylase"/>
    <property type="match status" value="1"/>
</dbReference>
<dbReference type="GO" id="GO:0046872">
    <property type="term" value="F:metal ion binding"/>
    <property type="evidence" value="ECO:0007669"/>
    <property type="project" value="UniProtKB-KW"/>
</dbReference>
<dbReference type="InterPro" id="IPR011330">
    <property type="entry name" value="Glyco_hydro/deAcase_b/a-brl"/>
</dbReference>
<feature type="domain" description="NodB homology" evidence="7">
    <location>
        <begin position="36"/>
        <end position="218"/>
    </location>
</feature>
<evidence type="ECO:0000256" key="5">
    <source>
        <dbReference type="ARBA" id="ARBA00023277"/>
    </source>
</evidence>
<comment type="cofactor">
    <cofactor evidence="1">
        <name>Co(2+)</name>
        <dbReference type="ChEBI" id="CHEBI:48828"/>
    </cofactor>
</comment>
<feature type="chain" id="PRO_5033994433" evidence="6">
    <location>
        <begin position="26"/>
        <end position="247"/>
    </location>
</feature>
<evidence type="ECO:0000256" key="4">
    <source>
        <dbReference type="ARBA" id="ARBA00022801"/>
    </source>
</evidence>
<dbReference type="Pfam" id="PF01522">
    <property type="entry name" value="Polysacc_deac_1"/>
    <property type="match status" value="1"/>
</dbReference>
<dbReference type="PROSITE" id="PS51677">
    <property type="entry name" value="NODB"/>
    <property type="match status" value="1"/>
</dbReference>
<dbReference type="AlphaFoldDB" id="A0A8H4EJM4"/>
<keyword evidence="4" id="KW-0378">Hydrolase</keyword>
<keyword evidence="9" id="KW-1185">Reference proteome</keyword>
<accession>A0A8H4EJM4</accession>
<sequence length="247" mass="27223">MCKSFIALLLSLSFIISILSTVTSAGQIFTNCAIEGTAAITFDDGPSMWTHELLDFLNTKGISATFFVNGNNVECIYDYADIILRIHQEGHLIGSHTWSHPDLTSLSKTEVSNQIVSLEKALKKIVGLVPKYFRPPFGSYNDEVLNTIESHGYTTVLWDIDTEDSAGRSVEHGLGTYSSSDGPPSSHIVLNHDIFQTTCQELGPRGIQIYLDKGFKLMTVAECMGDTDWYQYTTTPSGRDSTWSCSG</sequence>
<dbReference type="PANTHER" id="PTHR46471">
    <property type="entry name" value="CHITIN DEACETYLASE"/>
    <property type="match status" value="1"/>
</dbReference>
<dbReference type="SUPFAM" id="SSF88713">
    <property type="entry name" value="Glycoside hydrolase/deacetylase"/>
    <property type="match status" value="1"/>
</dbReference>
<dbReference type="Proteomes" id="UP000439903">
    <property type="component" value="Unassembled WGS sequence"/>
</dbReference>
<dbReference type="CDD" id="cd10951">
    <property type="entry name" value="CE4_ClCDA_like"/>
    <property type="match status" value="1"/>
</dbReference>
<dbReference type="GO" id="GO:0005975">
    <property type="term" value="P:carbohydrate metabolic process"/>
    <property type="evidence" value="ECO:0007669"/>
    <property type="project" value="InterPro"/>
</dbReference>
<organism evidence="8 9">
    <name type="scientific">Gigaspora margarita</name>
    <dbReference type="NCBI Taxonomy" id="4874"/>
    <lineage>
        <taxon>Eukaryota</taxon>
        <taxon>Fungi</taxon>
        <taxon>Fungi incertae sedis</taxon>
        <taxon>Mucoromycota</taxon>
        <taxon>Glomeromycotina</taxon>
        <taxon>Glomeromycetes</taxon>
        <taxon>Diversisporales</taxon>
        <taxon>Gigasporaceae</taxon>
        <taxon>Gigaspora</taxon>
    </lineage>
</organism>
<dbReference type="GO" id="GO:0016810">
    <property type="term" value="F:hydrolase activity, acting on carbon-nitrogen (but not peptide) bonds"/>
    <property type="evidence" value="ECO:0007669"/>
    <property type="project" value="InterPro"/>
</dbReference>
<feature type="signal peptide" evidence="6">
    <location>
        <begin position="1"/>
        <end position="25"/>
    </location>
</feature>
<evidence type="ECO:0000313" key="9">
    <source>
        <dbReference type="Proteomes" id="UP000439903"/>
    </source>
</evidence>
<evidence type="ECO:0000256" key="1">
    <source>
        <dbReference type="ARBA" id="ARBA00001941"/>
    </source>
</evidence>
<evidence type="ECO:0000256" key="2">
    <source>
        <dbReference type="ARBA" id="ARBA00022723"/>
    </source>
</evidence>
<keyword evidence="5" id="KW-0119">Carbohydrate metabolism</keyword>
<evidence type="ECO:0000256" key="6">
    <source>
        <dbReference type="SAM" id="SignalP"/>
    </source>
</evidence>
<comment type="caution">
    <text evidence="8">The sequence shown here is derived from an EMBL/GenBank/DDBJ whole genome shotgun (WGS) entry which is preliminary data.</text>
</comment>
<dbReference type="OrthoDB" id="2125469at2759"/>
<dbReference type="PANTHER" id="PTHR46471:SF2">
    <property type="entry name" value="CHITIN DEACETYLASE-RELATED"/>
    <property type="match status" value="1"/>
</dbReference>
<keyword evidence="3 6" id="KW-0732">Signal</keyword>
<dbReference type="InterPro" id="IPR002509">
    <property type="entry name" value="NODB_dom"/>
</dbReference>
<evidence type="ECO:0000256" key="3">
    <source>
        <dbReference type="ARBA" id="ARBA00022729"/>
    </source>
</evidence>